<dbReference type="EnsemblProtists" id="EOD34392">
    <property type="protein sequence ID" value="EOD34392"/>
    <property type="gene ID" value="EMIHUDRAFT_449356"/>
</dbReference>
<comment type="similarity">
    <text evidence="1">Belongs to the glycosyltransferase 47 family.</text>
</comment>
<accession>A0A0D3KF57</accession>
<dbReference type="eggNOG" id="KOG1021">
    <property type="taxonomic scope" value="Eukaryota"/>
</dbReference>
<feature type="chain" id="PRO_5044244423" description="EGF-like domain-containing protein" evidence="3">
    <location>
        <begin position="21"/>
        <end position="731"/>
    </location>
</feature>
<reference evidence="5" key="2">
    <citation type="submission" date="2024-10" db="UniProtKB">
        <authorList>
            <consortium name="EnsemblProtists"/>
        </authorList>
    </citation>
    <scope>IDENTIFICATION</scope>
</reference>
<evidence type="ECO:0000313" key="5">
    <source>
        <dbReference type="EnsemblProtists" id="EOD34392"/>
    </source>
</evidence>
<dbReference type="STRING" id="2903.R1DHA2"/>
<dbReference type="GeneID" id="17279663"/>
<reference evidence="6" key="1">
    <citation type="journal article" date="2013" name="Nature">
        <title>Pan genome of the phytoplankton Emiliania underpins its global distribution.</title>
        <authorList>
            <person name="Read B.A."/>
            <person name="Kegel J."/>
            <person name="Klute M.J."/>
            <person name="Kuo A."/>
            <person name="Lefebvre S.C."/>
            <person name="Maumus F."/>
            <person name="Mayer C."/>
            <person name="Miller J."/>
            <person name="Monier A."/>
            <person name="Salamov A."/>
            <person name="Young J."/>
            <person name="Aguilar M."/>
            <person name="Claverie J.M."/>
            <person name="Frickenhaus S."/>
            <person name="Gonzalez K."/>
            <person name="Herman E.K."/>
            <person name="Lin Y.C."/>
            <person name="Napier J."/>
            <person name="Ogata H."/>
            <person name="Sarno A.F."/>
            <person name="Shmutz J."/>
            <person name="Schroeder D."/>
            <person name="de Vargas C."/>
            <person name="Verret F."/>
            <person name="von Dassow P."/>
            <person name="Valentin K."/>
            <person name="Van de Peer Y."/>
            <person name="Wheeler G."/>
            <person name="Dacks J.B."/>
            <person name="Delwiche C.F."/>
            <person name="Dyhrman S.T."/>
            <person name="Glockner G."/>
            <person name="John U."/>
            <person name="Richards T."/>
            <person name="Worden A.Z."/>
            <person name="Zhang X."/>
            <person name="Grigoriev I.V."/>
            <person name="Allen A.E."/>
            <person name="Bidle K."/>
            <person name="Borodovsky M."/>
            <person name="Bowler C."/>
            <person name="Brownlee C."/>
            <person name="Cock J.M."/>
            <person name="Elias M."/>
            <person name="Gladyshev V.N."/>
            <person name="Groth M."/>
            <person name="Guda C."/>
            <person name="Hadaegh A."/>
            <person name="Iglesias-Rodriguez M.D."/>
            <person name="Jenkins J."/>
            <person name="Jones B.M."/>
            <person name="Lawson T."/>
            <person name="Leese F."/>
            <person name="Lindquist E."/>
            <person name="Lobanov A."/>
            <person name="Lomsadze A."/>
            <person name="Malik S.B."/>
            <person name="Marsh M.E."/>
            <person name="Mackinder L."/>
            <person name="Mock T."/>
            <person name="Mueller-Roeber B."/>
            <person name="Pagarete A."/>
            <person name="Parker M."/>
            <person name="Probert I."/>
            <person name="Quesneville H."/>
            <person name="Raines C."/>
            <person name="Rensing S.A."/>
            <person name="Riano-Pachon D.M."/>
            <person name="Richier S."/>
            <person name="Rokitta S."/>
            <person name="Shiraiwa Y."/>
            <person name="Soanes D.M."/>
            <person name="van der Giezen M."/>
            <person name="Wahlund T.M."/>
            <person name="Williams B."/>
            <person name="Wilson W."/>
            <person name="Wolfe G."/>
            <person name="Wurch L.L."/>
        </authorList>
    </citation>
    <scope>NUCLEOTIDE SEQUENCE</scope>
</reference>
<dbReference type="HOGENOM" id="CLU_019863_0_0_1"/>
<keyword evidence="2" id="KW-0245">EGF-like domain</keyword>
<organism evidence="5 6">
    <name type="scientific">Emiliania huxleyi (strain CCMP1516)</name>
    <dbReference type="NCBI Taxonomy" id="280463"/>
    <lineage>
        <taxon>Eukaryota</taxon>
        <taxon>Haptista</taxon>
        <taxon>Haptophyta</taxon>
        <taxon>Prymnesiophyceae</taxon>
        <taxon>Isochrysidales</taxon>
        <taxon>Noelaerhabdaceae</taxon>
        <taxon>Emiliania</taxon>
    </lineage>
</organism>
<dbReference type="SMART" id="SM00181">
    <property type="entry name" value="EGF"/>
    <property type="match status" value="3"/>
</dbReference>
<name>A0A0D3KF57_EMIH1</name>
<evidence type="ECO:0000256" key="3">
    <source>
        <dbReference type="SAM" id="SignalP"/>
    </source>
</evidence>
<dbReference type="GO" id="GO:0016757">
    <property type="term" value="F:glycosyltransferase activity"/>
    <property type="evidence" value="ECO:0007669"/>
    <property type="project" value="InterPro"/>
</dbReference>
<dbReference type="PANTHER" id="PTHR11062:SF376">
    <property type="entry name" value="EXOSTOSIN FAMILY PROTEIN"/>
    <property type="match status" value="1"/>
</dbReference>
<dbReference type="PaxDb" id="2903-EOD34392"/>
<feature type="signal peptide" evidence="3">
    <location>
        <begin position="1"/>
        <end position="20"/>
    </location>
</feature>
<evidence type="ECO:0000256" key="2">
    <source>
        <dbReference type="PROSITE-ProRule" id="PRU00076"/>
    </source>
</evidence>
<dbReference type="AlphaFoldDB" id="A0A0D3KF57"/>
<dbReference type="Proteomes" id="UP000013827">
    <property type="component" value="Unassembled WGS sequence"/>
</dbReference>
<evidence type="ECO:0000259" key="4">
    <source>
        <dbReference type="PROSITE" id="PS50026"/>
    </source>
</evidence>
<feature type="disulfide bond" evidence="2">
    <location>
        <begin position="56"/>
        <end position="65"/>
    </location>
</feature>
<dbReference type="Pfam" id="PF03016">
    <property type="entry name" value="Exostosin_GT47"/>
    <property type="match status" value="1"/>
</dbReference>
<comment type="caution">
    <text evidence="2">Lacks conserved residue(s) required for the propagation of feature annotation.</text>
</comment>
<feature type="domain" description="EGF-like" evidence="4">
    <location>
        <begin position="27"/>
        <end position="66"/>
    </location>
</feature>
<keyword evidence="2" id="KW-1015">Disulfide bond</keyword>
<dbReference type="InterPro" id="IPR004263">
    <property type="entry name" value="Exostosin"/>
</dbReference>
<sequence length="731" mass="80319">MTAALFALLLLPALNDDADPRTLVRWASSRCEPAVSGSCGREPHGYCDASVGRCVCSPGRFGPRCEQMHYPACRLHPDGEMACDTFVGLMSCACRLSCEQRYGSMARFNTPLCWDESRPRLAIPGALTALSLVNTSDFPAASASIVFRTDQWPLRGRCARKNIAPAKLAACTSRTAARNMLGGDPVPNWRCPGSCSHRGTNLLGTCLVPAAVRSEHAREQYPLQGERAGEALPPPPCEPSCVCHRGYVGRACEAVSPSEEREPFGASKYGSLCLNGRGCSGHGACVARFCLCHAGWAGADCSLPNAPSRPLAPPAALPSAQPIGGRRVPIYIYPLPTEMSLEHVYMRDMLRRGQYYANLMFLEALLRDKASVVADPEQAALFFVPVMPMQMAGNLWHPYEFLAQTARHLASEYPFWRRSGGRDHIFFLTTDRAGCWKPFELNQSIERLRWGANPSGPERRNNAYDTREGSVATTLPCYDVVVPVDTEVKAADQAKSPRPGAPYQCAGRAGKLKLLHMGGSMQNMGRIEYSQGVRQRIAELHSDEPDFVLGGTFTLDDLRAATFCLAPSGWGWGWRITLTLLTQCVPVIIQPNVTQPFEELLPYEDFSLRLTKEDIPALPKLLRAVPDATICRMQTSLAKHYRALLWQKPHGPQHPSAYDLTMIALCRRELRPTTPPLPASWHLTPPPLLARRRAKSLAVRLSRSPDTARAYLARHTPECADTLEAAGVAFT</sequence>
<keyword evidence="3" id="KW-0732">Signal</keyword>
<dbReference type="PROSITE" id="PS00022">
    <property type="entry name" value="EGF_1"/>
    <property type="match status" value="1"/>
</dbReference>
<proteinExistence type="inferred from homology"/>
<dbReference type="InterPro" id="IPR000742">
    <property type="entry name" value="EGF"/>
</dbReference>
<dbReference type="PANTHER" id="PTHR11062">
    <property type="entry name" value="EXOSTOSIN HEPARAN SULFATE GLYCOSYLTRANSFERASE -RELATED"/>
    <property type="match status" value="1"/>
</dbReference>
<evidence type="ECO:0000313" key="6">
    <source>
        <dbReference type="Proteomes" id="UP000013827"/>
    </source>
</evidence>
<dbReference type="RefSeq" id="XP_005786821.1">
    <property type="nucleotide sequence ID" value="XM_005786764.1"/>
</dbReference>
<dbReference type="PROSITE" id="PS50026">
    <property type="entry name" value="EGF_3"/>
    <property type="match status" value="1"/>
</dbReference>
<dbReference type="KEGG" id="ehx:EMIHUDRAFT_449356"/>
<dbReference type="InterPro" id="IPR040911">
    <property type="entry name" value="Exostosin_GT47"/>
</dbReference>
<protein>
    <recommendedName>
        <fullName evidence="4">EGF-like domain-containing protein</fullName>
    </recommendedName>
</protein>
<evidence type="ECO:0000256" key="1">
    <source>
        <dbReference type="ARBA" id="ARBA00010271"/>
    </source>
</evidence>
<keyword evidence="6" id="KW-1185">Reference proteome</keyword>
<dbReference type="Gene3D" id="2.10.25.10">
    <property type="entry name" value="Laminin"/>
    <property type="match status" value="1"/>
</dbReference>